<gene>
    <name evidence="1" type="ORF">MSIMFB_05653</name>
</gene>
<protein>
    <submittedName>
        <fullName evidence="1">Uncharacterized protein</fullName>
    </submittedName>
</protein>
<name>A0A7Z7NDN4_9MYCO</name>
<keyword evidence="2" id="KW-1185">Reference proteome</keyword>
<dbReference type="Proteomes" id="UP000554965">
    <property type="component" value="Unassembled WGS sequence"/>
</dbReference>
<proteinExistence type="predicted"/>
<dbReference type="RefSeq" id="WP_186245483.1">
    <property type="nucleotide sequence ID" value="NZ_OCTY01000002.1"/>
</dbReference>
<sequence length="105" mass="11612">MRESALLFEPIVDIRDVLESFLVDEVFLSDWQETLVAASARLSELGRAWSDSDLLELGRITEQLASTRLGADVALARIAADSAAKVLDQVRIPGVPRPEDDDWAF</sequence>
<accession>A0A7Z7NDN4</accession>
<evidence type="ECO:0000313" key="1">
    <source>
        <dbReference type="EMBL" id="SOJ58172.1"/>
    </source>
</evidence>
<evidence type="ECO:0000313" key="2">
    <source>
        <dbReference type="Proteomes" id="UP000554965"/>
    </source>
</evidence>
<dbReference type="EMBL" id="OCTY01000002">
    <property type="protein sequence ID" value="SOJ58172.1"/>
    <property type="molecule type" value="Genomic_DNA"/>
</dbReference>
<comment type="caution">
    <text evidence="1">The sequence shown here is derived from an EMBL/GenBank/DDBJ whole genome shotgun (WGS) entry which is preliminary data.</text>
</comment>
<reference evidence="1 2" key="1">
    <citation type="submission" date="2017-10" db="EMBL/GenBank/DDBJ databases">
        <authorList>
            <consortium name="Urmite Genomes"/>
        </authorList>
    </citation>
    <scope>NUCLEOTIDE SEQUENCE [LARGE SCALE GENOMIC DNA]</scope>
    <source>
        <strain evidence="1 2">FB-527</strain>
    </source>
</reference>
<organism evidence="1 2">
    <name type="scientific">Mycobacterium simulans</name>
    <dbReference type="NCBI Taxonomy" id="627089"/>
    <lineage>
        <taxon>Bacteria</taxon>
        <taxon>Bacillati</taxon>
        <taxon>Actinomycetota</taxon>
        <taxon>Actinomycetes</taxon>
        <taxon>Mycobacteriales</taxon>
        <taxon>Mycobacteriaceae</taxon>
        <taxon>Mycobacterium</taxon>
    </lineage>
</organism>
<dbReference type="AlphaFoldDB" id="A0A7Z7NDN4"/>